<keyword evidence="3" id="KW-1185">Reference proteome</keyword>
<dbReference type="AlphaFoldDB" id="A0ABD3GU38"/>
<evidence type="ECO:0008006" key="4">
    <source>
        <dbReference type="Google" id="ProtNLM"/>
    </source>
</evidence>
<dbReference type="InterPro" id="IPR010433">
    <property type="entry name" value="EIF-4B_pln"/>
</dbReference>
<feature type="compositionally biased region" description="Basic and acidic residues" evidence="1">
    <location>
        <begin position="193"/>
        <end position="212"/>
    </location>
</feature>
<protein>
    <recommendedName>
        <fullName evidence="4">Eukaryotic translation initiation factor 4B</fullName>
    </recommendedName>
</protein>
<feature type="compositionally biased region" description="Polar residues" evidence="1">
    <location>
        <begin position="71"/>
        <end position="81"/>
    </location>
</feature>
<feature type="compositionally biased region" description="Basic and acidic residues" evidence="1">
    <location>
        <begin position="389"/>
        <end position="417"/>
    </location>
</feature>
<feature type="compositionally biased region" description="Low complexity" evidence="1">
    <location>
        <begin position="418"/>
        <end position="430"/>
    </location>
</feature>
<feature type="compositionally biased region" description="Basic and acidic residues" evidence="1">
    <location>
        <begin position="107"/>
        <end position="160"/>
    </location>
</feature>
<dbReference type="PANTHER" id="PTHR32091:SF20">
    <property type="entry name" value="EUKARYOTIC TRANSLATION INITIATION FACTOR 4B1"/>
    <property type="match status" value="1"/>
</dbReference>
<feature type="region of interest" description="Disordered" evidence="1">
    <location>
        <begin position="62"/>
        <end position="500"/>
    </location>
</feature>
<evidence type="ECO:0000313" key="2">
    <source>
        <dbReference type="EMBL" id="KAL3682478.1"/>
    </source>
</evidence>
<organism evidence="2 3">
    <name type="scientific">Riccia sorocarpa</name>
    <dbReference type="NCBI Taxonomy" id="122646"/>
    <lineage>
        <taxon>Eukaryota</taxon>
        <taxon>Viridiplantae</taxon>
        <taxon>Streptophyta</taxon>
        <taxon>Embryophyta</taxon>
        <taxon>Marchantiophyta</taxon>
        <taxon>Marchantiopsida</taxon>
        <taxon>Marchantiidae</taxon>
        <taxon>Marchantiales</taxon>
        <taxon>Ricciaceae</taxon>
        <taxon>Riccia</taxon>
    </lineage>
</organism>
<feature type="region of interest" description="Disordered" evidence="1">
    <location>
        <begin position="1"/>
        <end position="29"/>
    </location>
</feature>
<dbReference type="EMBL" id="JBJQOH010000006">
    <property type="protein sequence ID" value="KAL3682478.1"/>
    <property type="molecule type" value="Genomic_DNA"/>
</dbReference>
<dbReference type="Proteomes" id="UP001633002">
    <property type="component" value="Unassembled WGS sequence"/>
</dbReference>
<feature type="compositionally biased region" description="Basic and acidic residues" evidence="1">
    <location>
        <begin position="454"/>
        <end position="489"/>
    </location>
</feature>
<feature type="compositionally biased region" description="Low complexity" evidence="1">
    <location>
        <begin position="1"/>
        <end position="15"/>
    </location>
</feature>
<reference evidence="2 3" key="1">
    <citation type="submission" date="2024-09" db="EMBL/GenBank/DDBJ databases">
        <title>Chromosome-scale assembly of Riccia sorocarpa.</title>
        <authorList>
            <person name="Paukszto L."/>
        </authorList>
    </citation>
    <scope>NUCLEOTIDE SEQUENCE [LARGE SCALE GENOMIC DNA]</scope>
    <source>
        <strain evidence="2">LP-2024</strain>
        <tissue evidence="2">Aerial parts of the thallus</tissue>
    </source>
</reference>
<dbReference type="Pfam" id="PF06273">
    <property type="entry name" value="eIF-4B"/>
    <property type="match status" value="3"/>
</dbReference>
<comment type="caution">
    <text evidence="2">The sequence shown here is derived from an EMBL/GenBank/DDBJ whole genome shotgun (WGS) entry which is preliminary data.</text>
</comment>
<evidence type="ECO:0000256" key="1">
    <source>
        <dbReference type="SAM" id="MobiDB-lite"/>
    </source>
</evidence>
<sequence length="500" mass="54563">MAKPWGGAGAWAAEAEQAEAEAKAKGAAALPSEAFPSLEASVAAKPKKKKAQTFSISEFATGVYVGPGGRTRQSMSDSQRLTTEEMMLLPTAPRERTDEETGGLGRGFRDYGARGGDRLGFGDRGSDREPRDRSFGGGFDRGDREDRREPRDDGPSRADEADNWGATKKAPTPSFGGSASHGDRGGRAGGYDDPERNERRMSDRDLPSRADEVDNWGQNKKFVPMPADGYGERRGGRGVGFEERRGGGGFDDGHGVMSRADESANWGAAKKTLPAPPPPERRGGGGFDSYNRDAGPEADRWSRRAEIPPPEEVARPAERRRLVLRPRTIPVENPLPTALHIDRNGENERPLSSHSTRSDRSVALSETNSLMSDTSGPRKPKANPFGAARPREEVLAEKGQDWRKIDAELELKAEKFSRPSSSHSSRSSRPQTPEVAAGEGLHRARSRVSAFGEARPRERESPSEDRGNRDWRKFDVDLHDRPAGEEIKPPPEANNIQTVS</sequence>
<accession>A0ABD3GU38</accession>
<name>A0ABD3GU38_9MARC</name>
<dbReference type="PANTHER" id="PTHR32091">
    <property type="entry name" value="EUKARYOTIC TRANSLATION INITIATION FACTOR 4B"/>
    <property type="match status" value="1"/>
</dbReference>
<feature type="compositionally biased region" description="Polar residues" evidence="1">
    <location>
        <begin position="364"/>
        <end position="375"/>
    </location>
</feature>
<evidence type="ECO:0000313" key="3">
    <source>
        <dbReference type="Proteomes" id="UP001633002"/>
    </source>
</evidence>
<proteinExistence type="predicted"/>
<feature type="compositionally biased region" description="Basic and acidic residues" evidence="1">
    <location>
        <begin position="230"/>
        <end position="262"/>
    </location>
</feature>
<feature type="compositionally biased region" description="Basic and acidic residues" evidence="1">
    <location>
        <begin position="340"/>
        <end position="360"/>
    </location>
</feature>
<feature type="compositionally biased region" description="Basic and acidic residues" evidence="1">
    <location>
        <begin position="290"/>
        <end position="321"/>
    </location>
</feature>
<gene>
    <name evidence="2" type="ORF">R1sor_000500</name>
</gene>